<reference evidence="2 3" key="1">
    <citation type="submission" date="2019-07" db="EMBL/GenBank/DDBJ databases">
        <title>Draft genome sequence of Brevibacterium aurantiacum XU54 isolated from Xinjiang China.</title>
        <authorList>
            <person name="Xu X."/>
        </authorList>
    </citation>
    <scope>NUCLEOTIDE SEQUENCE [LARGE SCALE GENOMIC DNA]</scope>
    <source>
        <strain evidence="2 3">XU54</strain>
    </source>
</reference>
<feature type="region of interest" description="Disordered" evidence="1">
    <location>
        <begin position="25"/>
        <end position="85"/>
    </location>
</feature>
<keyword evidence="3" id="KW-1185">Reference proteome</keyword>
<accession>A0A556CMA7</accession>
<proteinExistence type="predicted"/>
<dbReference type="RefSeq" id="WP_143921116.1">
    <property type="nucleotide sequence ID" value="NZ_VLTK01000002.1"/>
</dbReference>
<sequence length="85" mass="9318">MNNDQDQQNKIEKINEKLEEVASKAVGPNVSYGSTPGYVEENREDEAQAAAEQEGVKLYRNPDGSHEAVDESKIDPEADSHDSNG</sequence>
<evidence type="ECO:0000313" key="2">
    <source>
        <dbReference type="EMBL" id="TSI18561.1"/>
    </source>
</evidence>
<name>A0A556CMA7_BREAU</name>
<organism evidence="2 3">
    <name type="scientific">Brevibacterium aurantiacum</name>
    <dbReference type="NCBI Taxonomy" id="273384"/>
    <lineage>
        <taxon>Bacteria</taxon>
        <taxon>Bacillati</taxon>
        <taxon>Actinomycetota</taxon>
        <taxon>Actinomycetes</taxon>
        <taxon>Micrococcales</taxon>
        <taxon>Brevibacteriaceae</taxon>
        <taxon>Brevibacterium</taxon>
    </lineage>
</organism>
<protein>
    <submittedName>
        <fullName evidence="2">Uncharacterized protein</fullName>
    </submittedName>
</protein>
<dbReference type="OrthoDB" id="4804956at2"/>
<dbReference type="Proteomes" id="UP000316406">
    <property type="component" value="Unassembled WGS sequence"/>
</dbReference>
<feature type="compositionally biased region" description="Basic and acidic residues" evidence="1">
    <location>
        <begin position="63"/>
        <end position="85"/>
    </location>
</feature>
<dbReference type="AlphaFoldDB" id="A0A556CMA7"/>
<gene>
    <name evidence="2" type="ORF">FO013_03095</name>
</gene>
<comment type="caution">
    <text evidence="2">The sequence shown here is derived from an EMBL/GenBank/DDBJ whole genome shotgun (WGS) entry which is preliminary data.</text>
</comment>
<evidence type="ECO:0000313" key="3">
    <source>
        <dbReference type="Proteomes" id="UP000316406"/>
    </source>
</evidence>
<evidence type="ECO:0000256" key="1">
    <source>
        <dbReference type="SAM" id="MobiDB-lite"/>
    </source>
</evidence>
<dbReference type="EMBL" id="VLTK01000002">
    <property type="protein sequence ID" value="TSI18561.1"/>
    <property type="molecule type" value="Genomic_DNA"/>
</dbReference>